<accession>A0A2M8LYA9</accession>
<evidence type="ECO:0000313" key="1">
    <source>
        <dbReference type="EMBL" id="PJE96930.1"/>
    </source>
</evidence>
<gene>
    <name evidence="1" type="ORF">CUT44_15350</name>
</gene>
<dbReference type="Proteomes" id="UP000230407">
    <property type="component" value="Unassembled WGS sequence"/>
</dbReference>
<dbReference type="AlphaFoldDB" id="A0A2M8LYA9"/>
<proteinExistence type="predicted"/>
<dbReference type="EMBL" id="PGGW01000052">
    <property type="protein sequence ID" value="PJE96930.1"/>
    <property type="molecule type" value="Genomic_DNA"/>
</dbReference>
<sequence>MRGVTGVRGVVRRYRRVHLCTVTATREAGTVPLARAYAPGGRSALRWLWAEADGLAARLGPGTEHGPGTAARLLRMWSRSLAAGEVALHTLALGRPYGLTVGERGTAYALEVRRILLPSEPTAGEGMR</sequence>
<name>A0A2M8LYA9_9ACTN</name>
<evidence type="ECO:0000313" key="2">
    <source>
        <dbReference type="Proteomes" id="UP000230407"/>
    </source>
</evidence>
<organism evidence="1 2">
    <name type="scientific">Streptomyces carminius</name>
    <dbReference type="NCBI Taxonomy" id="2665496"/>
    <lineage>
        <taxon>Bacteria</taxon>
        <taxon>Bacillati</taxon>
        <taxon>Actinomycetota</taxon>
        <taxon>Actinomycetes</taxon>
        <taxon>Kitasatosporales</taxon>
        <taxon>Streptomycetaceae</taxon>
        <taxon>Streptomyces</taxon>
    </lineage>
</organism>
<protein>
    <submittedName>
        <fullName evidence="1">Uncharacterized protein</fullName>
    </submittedName>
</protein>
<dbReference type="RefSeq" id="WP_100202423.1">
    <property type="nucleotide sequence ID" value="NZ_PGGW01000052.1"/>
</dbReference>
<reference evidence="1 2" key="1">
    <citation type="submission" date="2017-11" db="EMBL/GenBank/DDBJ databases">
        <title>Streptomyces carmine sp. nov., a novel actinomycete isolated from Sophora alopecuroides in Xinjiang, China.</title>
        <authorList>
            <person name="Wang Y."/>
            <person name="Luo X."/>
            <person name="Wan C."/>
            <person name="Zhang L."/>
        </authorList>
    </citation>
    <scope>NUCLEOTIDE SEQUENCE [LARGE SCALE GENOMIC DNA]</scope>
    <source>
        <strain evidence="1 2">TRM SA0054</strain>
    </source>
</reference>
<keyword evidence="2" id="KW-1185">Reference proteome</keyword>
<comment type="caution">
    <text evidence="1">The sequence shown here is derived from an EMBL/GenBank/DDBJ whole genome shotgun (WGS) entry which is preliminary data.</text>
</comment>